<keyword evidence="2" id="KW-0472">Membrane</keyword>
<evidence type="ECO:0000256" key="1">
    <source>
        <dbReference type="SAM" id="MobiDB-lite"/>
    </source>
</evidence>
<dbReference type="STRING" id="897.B2D07_06105"/>
<comment type="caution">
    <text evidence="4">The sequence shown here is derived from an EMBL/GenBank/DDBJ whole genome shotgun (WGS) entry which is preliminary data.</text>
</comment>
<dbReference type="Proteomes" id="UP000014977">
    <property type="component" value="Unassembled WGS sequence"/>
</dbReference>
<dbReference type="EMBL" id="ATHJ01000076">
    <property type="protein sequence ID" value="EPR41410.1"/>
    <property type="molecule type" value="Genomic_DNA"/>
</dbReference>
<keyword evidence="2" id="KW-0812">Transmembrane</keyword>
<protein>
    <recommendedName>
        <fullName evidence="3">Type II secretion system protein GspB C-terminal domain-containing protein</fullName>
    </recommendedName>
</protein>
<evidence type="ECO:0000256" key="2">
    <source>
        <dbReference type="SAM" id="Phobius"/>
    </source>
</evidence>
<feature type="transmembrane region" description="Helical" evidence="2">
    <location>
        <begin position="43"/>
        <end position="66"/>
    </location>
</feature>
<feature type="region of interest" description="Disordered" evidence="1">
    <location>
        <begin position="80"/>
        <end position="201"/>
    </location>
</feature>
<name>S7TXA2_DESML</name>
<dbReference type="GO" id="GO:0015627">
    <property type="term" value="C:type II protein secretion system complex"/>
    <property type="evidence" value="ECO:0007669"/>
    <property type="project" value="InterPro"/>
</dbReference>
<evidence type="ECO:0000313" key="5">
    <source>
        <dbReference type="Proteomes" id="UP000014977"/>
    </source>
</evidence>
<evidence type="ECO:0000313" key="4">
    <source>
        <dbReference type="EMBL" id="EPR41410.1"/>
    </source>
</evidence>
<proteinExistence type="predicted"/>
<evidence type="ECO:0000259" key="3">
    <source>
        <dbReference type="Pfam" id="PF16537"/>
    </source>
</evidence>
<dbReference type="InterPro" id="IPR032389">
    <property type="entry name" value="GspB_C"/>
</dbReference>
<keyword evidence="2" id="KW-1133">Transmembrane helix</keyword>
<sequence length="289" mass="31035">MSAILKALRKLERESLDARQQENPLQSLRGLVPRKMARRSRGLLIRNTVFGVFVAMFLGAVSWTLWRYPVLEIRSIPEKAAPAAEDSNASTAAPSSIDLSVSPPPPPAFNSPDNAAQNHKKNLKPPSMPSPSISPSTAKPPVSSQVKSLATPVSKPSKVPVASDRPVQSDAVSPMPPSKQIQETRSVPKARIDAPPVHADLPAKNRLPVTARSSAGSHEDIPLKSQDDAGLAIQALVWSTAPENRLVVVNGNILKEGGAIKGATISTIGEDYIVVTQNGEKWKLRFQLK</sequence>
<keyword evidence="5" id="KW-1185">Reference proteome</keyword>
<accession>S7TXA2</accession>
<dbReference type="OrthoDB" id="5421939at2"/>
<dbReference type="eggNOG" id="ENOG503193U">
    <property type="taxonomic scope" value="Bacteria"/>
</dbReference>
<organism evidence="4 5">
    <name type="scientific">Desulfococcus multivorans DSM 2059</name>
    <dbReference type="NCBI Taxonomy" id="1121405"/>
    <lineage>
        <taxon>Bacteria</taxon>
        <taxon>Pseudomonadati</taxon>
        <taxon>Thermodesulfobacteriota</taxon>
        <taxon>Desulfobacteria</taxon>
        <taxon>Desulfobacterales</taxon>
        <taxon>Desulfococcaceae</taxon>
        <taxon>Desulfococcus</taxon>
    </lineage>
</organism>
<reference evidence="4 5" key="1">
    <citation type="journal article" date="2013" name="Genome Announc.">
        <title>Draft genome sequences for three mercury-methylating, sulfate-reducing bacteria.</title>
        <authorList>
            <person name="Brown S.D."/>
            <person name="Hurt R.A.Jr."/>
            <person name="Gilmour C.C."/>
            <person name="Elias D.A."/>
        </authorList>
    </citation>
    <scope>NUCLEOTIDE SEQUENCE [LARGE SCALE GENOMIC DNA]</scope>
    <source>
        <strain evidence="4 5">DSM 2059</strain>
    </source>
</reference>
<dbReference type="Pfam" id="PF16537">
    <property type="entry name" value="T2SSB"/>
    <property type="match status" value="1"/>
</dbReference>
<dbReference type="AlphaFoldDB" id="S7TXA2"/>
<dbReference type="RefSeq" id="WP_020876622.1">
    <property type="nucleotide sequence ID" value="NZ_ATHJ01000076.1"/>
</dbReference>
<gene>
    <name evidence="4" type="ORF">dsmv_2191</name>
</gene>
<feature type="domain" description="Type II secretion system protein GspB C-terminal" evidence="3">
    <location>
        <begin position="231"/>
        <end position="284"/>
    </location>
</feature>